<feature type="binding site" evidence="2">
    <location>
        <position position="74"/>
    </location>
    <ligand>
        <name>substrate</name>
    </ligand>
</feature>
<feature type="binding site" evidence="2">
    <location>
        <position position="76"/>
    </location>
    <ligand>
        <name>substrate</name>
    </ligand>
</feature>
<dbReference type="EC" id="2.5.1.-" evidence="2"/>
<feature type="binding site" evidence="2">
    <location>
        <position position="25"/>
    </location>
    <ligand>
        <name>Mg(2+)</name>
        <dbReference type="ChEBI" id="CHEBI:18420"/>
    </ligand>
</feature>
<feature type="active site" description="Proton acceptor" evidence="2">
    <location>
        <position position="73"/>
    </location>
</feature>
<comment type="cofactor">
    <cofactor evidence="2">
        <name>Mg(2+)</name>
        <dbReference type="ChEBI" id="CHEBI:18420"/>
    </cofactor>
    <text evidence="2">Binds 2 magnesium ions per subunit.</text>
</comment>
<keyword evidence="2" id="KW-0479">Metal-binding</keyword>
<feature type="binding site" evidence="2">
    <location>
        <position position="38"/>
    </location>
    <ligand>
        <name>substrate</name>
    </ligand>
</feature>
<dbReference type="GO" id="GO:0000287">
    <property type="term" value="F:magnesium ion binding"/>
    <property type="evidence" value="ECO:0007669"/>
    <property type="project" value="UniProtKB-UniRule"/>
</dbReference>
<proteinExistence type="inferred from homology"/>
<dbReference type="GO" id="GO:0005829">
    <property type="term" value="C:cytosol"/>
    <property type="evidence" value="ECO:0007669"/>
    <property type="project" value="TreeGrafter"/>
</dbReference>
<reference evidence="3" key="1">
    <citation type="submission" date="2021-04" db="EMBL/GenBank/DDBJ databases">
        <authorList>
            <person name="Zhang D.-C."/>
        </authorList>
    </citation>
    <scope>NUCLEOTIDE SEQUENCE</scope>
    <source>
        <strain evidence="3">CGMCC 1.15697</strain>
    </source>
</reference>
<dbReference type="NCBIfam" id="TIGR00055">
    <property type="entry name" value="uppS"/>
    <property type="match status" value="1"/>
</dbReference>
<dbReference type="GO" id="GO:0008834">
    <property type="term" value="F:ditrans,polycis-undecaprenyl-diphosphate synthase [(2E,6E)-farnesyl-diphosphate specific] activity"/>
    <property type="evidence" value="ECO:0007669"/>
    <property type="project" value="TreeGrafter"/>
</dbReference>
<dbReference type="PANTHER" id="PTHR10291:SF0">
    <property type="entry name" value="DEHYDRODOLICHYL DIPHOSPHATE SYNTHASE 2"/>
    <property type="match status" value="1"/>
</dbReference>
<feature type="binding site" evidence="2">
    <location>
        <begin position="199"/>
        <end position="201"/>
    </location>
    <ligand>
        <name>substrate</name>
    </ligand>
</feature>
<keyword evidence="4" id="KW-1185">Reference proteome</keyword>
<dbReference type="FunFam" id="3.40.1180.10:FF:000001">
    <property type="entry name" value="(2E,6E)-farnesyl-diphosphate-specific ditrans,polycis-undecaprenyl-diphosphate synthase"/>
    <property type="match status" value="1"/>
</dbReference>
<dbReference type="InterPro" id="IPR001441">
    <property type="entry name" value="UPP_synth-like"/>
</dbReference>
<dbReference type="Gene3D" id="3.40.1180.10">
    <property type="entry name" value="Decaprenyl diphosphate synthase-like"/>
    <property type="match status" value="1"/>
</dbReference>
<dbReference type="SUPFAM" id="SSF64005">
    <property type="entry name" value="Undecaprenyl diphosphate synthase"/>
    <property type="match status" value="1"/>
</dbReference>
<feature type="binding site" evidence="2">
    <location>
        <position position="42"/>
    </location>
    <ligand>
        <name>substrate</name>
    </ligand>
</feature>
<gene>
    <name evidence="3" type="ORF">KAJ83_00425</name>
</gene>
<feature type="binding site" evidence="2">
    <location>
        <begin position="70"/>
        <end position="72"/>
    </location>
    <ligand>
        <name>substrate</name>
    </ligand>
</feature>
<evidence type="ECO:0000313" key="4">
    <source>
        <dbReference type="Proteomes" id="UP000672602"/>
    </source>
</evidence>
<dbReference type="Pfam" id="PF01255">
    <property type="entry name" value="Prenyltransf"/>
    <property type="match status" value="1"/>
</dbReference>
<accession>A0A8J7SG21</accession>
<dbReference type="Proteomes" id="UP000672602">
    <property type="component" value="Unassembled WGS sequence"/>
</dbReference>
<feature type="binding site" evidence="2">
    <location>
        <position position="30"/>
    </location>
    <ligand>
        <name>substrate</name>
    </ligand>
</feature>
<name>A0A8J7SG21_9PROT</name>
<dbReference type="NCBIfam" id="NF011405">
    <property type="entry name" value="PRK14830.1"/>
    <property type="match status" value="1"/>
</dbReference>
<feature type="active site" evidence="2">
    <location>
        <position position="25"/>
    </location>
</feature>
<evidence type="ECO:0000313" key="3">
    <source>
        <dbReference type="EMBL" id="MBP5855458.1"/>
    </source>
</evidence>
<sequence>MSDSASAEGGRTAPSGPRHVAIIMDGNGRWARRRGLPRAAGHRKGVEAVRAAIEGAADAGIEVLTLYSFSAENWRRPADEIETLMGLLRRYLQAELADMHARGIRFRAIGERDRLPADIVKLIDEAEQTTEENDKLTLVLALNYGGRQDIARAARNIAESVARGLLSPEAVDDDLFSSYLLTAGLPDPDLLIRTSGEQRISNFLLWQMAYTEFIFIDKYWPDFTKEDFAEAVDAFTVRDRRYGSIKSGR</sequence>
<protein>
    <recommendedName>
        <fullName evidence="2">Isoprenyl transferase</fullName>
        <ecNumber evidence="2">2.5.1.-</ecNumber>
    </recommendedName>
</protein>
<comment type="subunit">
    <text evidence="2">Homodimer.</text>
</comment>
<dbReference type="AlphaFoldDB" id="A0A8J7SG21"/>
<feature type="binding site" evidence="2">
    <location>
        <position position="212"/>
    </location>
    <ligand>
        <name>Mg(2+)</name>
        <dbReference type="ChEBI" id="CHEBI:18420"/>
    </ligand>
</feature>
<feature type="binding site" evidence="2">
    <location>
        <position position="193"/>
    </location>
    <ligand>
        <name>substrate</name>
    </ligand>
</feature>
<comment type="similarity">
    <text evidence="2">Belongs to the UPP synthase family.</text>
</comment>
<dbReference type="EMBL" id="JAGMWN010000001">
    <property type="protein sequence ID" value="MBP5855458.1"/>
    <property type="molecule type" value="Genomic_DNA"/>
</dbReference>
<dbReference type="GO" id="GO:0016094">
    <property type="term" value="P:polyprenol biosynthetic process"/>
    <property type="evidence" value="ECO:0007669"/>
    <property type="project" value="TreeGrafter"/>
</dbReference>
<comment type="caution">
    <text evidence="3">The sequence shown here is derived from an EMBL/GenBank/DDBJ whole genome shotgun (WGS) entry which is preliminary data.</text>
</comment>
<organism evidence="3 4">
    <name type="scientific">Marivibrio halodurans</name>
    <dbReference type="NCBI Taxonomy" id="2039722"/>
    <lineage>
        <taxon>Bacteria</taxon>
        <taxon>Pseudomonadati</taxon>
        <taxon>Pseudomonadota</taxon>
        <taxon>Alphaproteobacteria</taxon>
        <taxon>Rhodospirillales</taxon>
        <taxon>Rhodospirillaceae</taxon>
        <taxon>Marivibrio</taxon>
    </lineage>
</organism>
<dbReference type="RefSeq" id="WP_210680046.1">
    <property type="nucleotide sequence ID" value="NZ_JAGMWN010000001.1"/>
</dbReference>
<feature type="binding site" evidence="2">
    <location>
        <begin position="26"/>
        <end position="29"/>
    </location>
    <ligand>
        <name>substrate</name>
    </ligand>
</feature>
<dbReference type="CDD" id="cd00475">
    <property type="entry name" value="Cis_IPPS"/>
    <property type="match status" value="1"/>
</dbReference>
<comment type="function">
    <text evidence="2">Catalyzes the condensation of isopentenyl diphosphate (IPP) with allylic pyrophosphates generating different type of terpenoids.</text>
</comment>
<dbReference type="PANTHER" id="PTHR10291">
    <property type="entry name" value="DEHYDRODOLICHYL DIPHOSPHATE SYNTHASE FAMILY MEMBER"/>
    <property type="match status" value="1"/>
</dbReference>
<dbReference type="HAMAP" id="MF_01139">
    <property type="entry name" value="ISPT"/>
    <property type="match status" value="1"/>
</dbReference>
<evidence type="ECO:0000256" key="1">
    <source>
        <dbReference type="ARBA" id="ARBA00022679"/>
    </source>
</evidence>
<dbReference type="NCBIfam" id="NF011408">
    <property type="entry name" value="PRK14834.1"/>
    <property type="match status" value="1"/>
</dbReference>
<keyword evidence="2" id="KW-0460">Magnesium</keyword>
<dbReference type="PROSITE" id="PS01066">
    <property type="entry name" value="UPP_SYNTHASE"/>
    <property type="match status" value="1"/>
</dbReference>
<keyword evidence="1 2" id="KW-0808">Transferase</keyword>
<evidence type="ECO:0000256" key="2">
    <source>
        <dbReference type="HAMAP-Rule" id="MF_01139"/>
    </source>
</evidence>
<dbReference type="InterPro" id="IPR036424">
    <property type="entry name" value="UPP_synth-like_sf"/>
</dbReference>
<dbReference type="InterPro" id="IPR018520">
    <property type="entry name" value="UPP_synth-like_CS"/>
</dbReference>